<evidence type="ECO:0008006" key="3">
    <source>
        <dbReference type="Google" id="ProtNLM"/>
    </source>
</evidence>
<evidence type="ECO:0000313" key="1">
    <source>
        <dbReference type="EMBL" id="CAI5440981.1"/>
    </source>
</evidence>
<accession>A0A9P1MYN5</accession>
<dbReference type="Proteomes" id="UP001152747">
    <property type="component" value="Unassembled WGS sequence"/>
</dbReference>
<dbReference type="PANTHER" id="PTHR21525:SF9">
    <property type="entry name" value="CHANNEL_COLICIN DOMAIN-CONTAINING PROTEIN"/>
    <property type="match status" value="1"/>
</dbReference>
<dbReference type="PANTHER" id="PTHR21525">
    <property type="entry name" value="MOTILE SPERM PROTEIN"/>
    <property type="match status" value="1"/>
</dbReference>
<protein>
    <recommendedName>
        <fullName evidence="3">Glycine zipper domain-containing protein</fullName>
    </recommendedName>
</protein>
<keyword evidence="2" id="KW-1185">Reference proteome</keyword>
<organism evidence="1 2">
    <name type="scientific">Caenorhabditis angaria</name>
    <dbReference type="NCBI Taxonomy" id="860376"/>
    <lineage>
        <taxon>Eukaryota</taxon>
        <taxon>Metazoa</taxon>
        <taxon>Ecdysozoa</taxon>
        <taxon>Nematoda</taxon>
        <taxon>Chromadorea</taxon>
        <taxon>Rhabditida</taxon>
        <taxon>Rhabditina</taxon>
        <taxon>Rhabditomorpha</taxon>
        <taxon>Rhabditoidea</taxon>
        <taxon>Rhabditidae</taxon>
        <taxon>Peloderinae</taxon>
        <taxon>Caenorhabditis</taxon>
    </lineage>
</organism>
<dbReference type="AlphaFoldDB" id="A0A9P1MYN5"/>
<sequence>MSDDTKNQHTTLNVTKAAVSVAGTVAKSTPLSAVGVALDVADVGLSVYDDRKNSTTRNTVTTISATTAGFGGGVAGGLVGATAGTAICPGIGTIVGGIVGGVIGGVGARFGAKKAINKVGDDLEYDIEILVCSKCGEQFECHVYKTGRAKSLCEDCR</sequence>
<name>A0A9P1MYN5_9PELO</name>
<evidence type="ECO:0000313" key="2">
    <source>
        <dbReference type="Proteomes" id="UP001152747"/>
    </source>
</evidence>
<dbReference type="EMBL" id="CANHGI010000002">
    <property type="protein sequence ID" value="CAI5440981.1"/>
    <property type="molecule type" value="Genomic_DNA"/>
</dbReference>
<gene>
    <name evidence="1" type="ORF">CAMP_LOCUS3618</name>
</gene>
<comment type="caution">
    <text evidence="1">The sequence shown here is derived from an EMBL/GenBank/DDBJ whole genome shotgun (WGS) entry which is preliminary data.</text>
</comment>
<proteinExistence type="predicted"/>
<reference evidence="1" key="1">
    <citation type="submission" date="2022-11" db="EMBL/GenBank/DDBJ databases">
        <authorList>
            <person name="Kikuchi T."/>
        </authorList>
    </citation>
    <scope>NUCLEOTIDE SEQUENCE</scope>
    <source>
        <strain evidence="1">PS1010</strain>
    </source>
</reference>